<evidence type="ECO:0000256" key="1">
    <source>
        <dbReference type="SAM" id="MobiDB-lite"/>
    </source>
</evidence>
<proteinExistence type="predicted"/>
<gene>
    <name evidence="2" type="ORF">TARUN_2818</name>
</gene>
<keyword evidence="3" id="KW-1185">Reference proteome</keyword>
<dbReference type="AlphaFoldDB" id="A0A395NTV7"/>
<accession>A0A395NTV7</accession>
<name>A0A395NTV7_TRIAR</name>
<feature type="compositionally biased region" description="Polar residues" evidence="1">
    <location>
        <begin position="92"/>
        <end position="114"/>
    </location>
</feature>
<feature type="region of interest" description="Disordered" evidence="1">
    <location>
        <begin position="81"/>
        <end position="114"/>
    </location>
</feature>
<dbReference type="Proteomes" id="UP000266272">
    <property type="component" value="Unassembled WGS sequence"/>
</dbReference>
<evidence type="ECO:0000313" key="2">
    <source>
        <dbReference type="EMBL" id="RFU79363.1"/>
    </source>
</evidence>
<evidence type="ECO:0000313" key="3">
    <source>
        <dbReference type="Proteomes" id="UP000266272"/>
    </source>
</evidence>
<sequence length="135" mass="14607">MEHPVLRYGKLEMPQLAAGNVSNEFSRARERIPTTCSKYEIRDNRRLTFDKQQMGHGRAAAYFLVPTGALRLIAILKKLPGGDPVRPAAQAVQGTGQEQEADTPKSNTSHNLAANSSGATFSAVLRTLAAGGFIR</sequence>
<reference evidence="2 3" key="1">
    <citation type="journal article" date="2018" name="PLoS Pathog.">
        <title>Evolution of structural diversity of trichothecenes, a family of toxins produced by plant pathogenic and entomopathogenic fungi.</title>
        <authorList>
            <person name="Proctor R.H."/>
            <person name="McCormick S.P."/>
            <person name="Kim H.S."/>
            <person name="Cardoza R.E."/>
            <person name="Stanley A.M."/>
            <person name="Lindo L."/>
            <person name="Kelly A."/>
            <person name="Brown D.W."/>
            <person name="Lee T."/>
            <person name="Vaughan M.M."/>
            <person name="Alexander N.J."/>
            <person name="Busman M."/>
            <person name="Gutierrez S."/>
        </authorList>
    </citation>
    <scope>NUCLEOTIDE SEQUENCE [LARGE SCALE GENOMIC DNA]</scope>
    <source>
        <strain evidence="2 3">IBT 40837</strain>
    </source>
</reference>
<comment type="caution">
    <text evidence="2">The sequence shown here is derived from an EMBL/GenBank/DDBJ whole genome shotgun (WGS) entry which is preliminary data.</text>
</comment>
<dbReference type="EMBL" id="PXOA01000160">
    <property type="protein sequence ID" value="RFU79363.1"/>
    <property type="molecule type" value="Genomic_DNA"/>
</dbReference>
<organism evidence="2 3">
    <name type="scientific">Trichoderma arundinaceum</name>
    <dbReference type="NCBI Taxonomy" id="490622"/>
    <lineage>
        <taxon>Eukaryota</taxon>
        <taxon>Fungi</taxon>
        <taxon>Dikarya</taxon>
        <taxon>Ascomycota</taxon>
        <taxon>Pezizomycotina</taxon>
        <taxon>Sordariomycetes</taxon>
        <taxon>Hypocreomycetidae</taxon>
        <taxon>Hypocreales</taxon>
        <taxon>Hypocreaceae</taxon>
        <taxon>Trichoderma</taxon>
    </lineage>
</organism>
<protein>
    <submittedName>
        <fullName evidence="2">Uncharacterized protein</fullName>
    </submittedName>
</protein>